<name>A0A0B7BXZ2_9EUPU</name>
<dbReference type="EMBL" id="HACG01050386">
    <property type="protein sequence ID" value="CEK97251.1"/>
    <property type="molecule type" value="Transcribed_RNA"/>
</dbReference>
<feature type="non-terminal residue" evidence="2">
    <location>
        <position position="115"/>
    </location>
</feature>
<evidence type="ECO:0000313" key="2">
    <source>
        <dbReference type="EMBL" id="CEK97251.1"/>
    </source>
</evidence>
<keyword evidence="1" id="KW-0812">Transmembrane</keyword>
<reference evidence="2" key="1">
    <citation type="submission" date="2014-12" db="EMBL/GenBank/DDBJ databases">
        <title>Insight into the proteome of Arion vulgaris.</title>
        <authorList>
            <person name="Aradska J."/>
            <person name="Bulat T."/>
            <person name="Smidak R."/>
            <person name="Sarate P."/>
            <person name="Gangsoo J."/>
            <person name="Sialana F."/>
            <person name="Bilban M."/>
            <person name="Lubec G."/>
        </authorList>
    </citation>
    <scope>NUCLEOTIDE SEQUENCE</scope>
    <source>
        <tissue evidence="2">Skin</tissue>
    </source>
</reference>
<evidence type="ECO:0000256" key="1">
    <source>
        <dbReference type="SAM" id="Phobius"/>
    </source>
</evidence>
<dbReference type="AlphaFoldDB" id="A0A0B7BXZ2"/>
<gene>
    <name evidence="2" type="primary">ORF215208</name>
</gene>
<sequence>GSCVRFPPILYYIRKVTMTKRWASFLIGAATMFIMVNWCIDQELSIQTIAITGTLVIESAVLWHYDKRKQFSIAKQSLYRSNVSSGILNVLLVPMALMGELCTRKESEDWDFGFS</sequence>
<feature type="transmembrane region" description="Helical" evidence="1">
    <location>
        <begin position="46"/>
        <end position="65"/>
    </location>
</feature>
<protein>
    <submittedName>
        <fullName evidence="2">Uncharacterized protein</fullName>
    </submittedName>
</protein>
<accession>A0A0B7BXZ2</accession>
<keyword evidence="1" id="KW-1133">Transmembrane helix</keyword>
<proteinExistence type="predicted"/>
<keyword evidence="1" id="KW-0472">Membrane</keyword>
<feature type="transmembrane region" description="Helical" evidence="1">
    <location>
        <begin position="22"/>
        <end position="40"/>
    </location>
</feature>
<organism evidence="2">
    <name type="scientific">Arion vulgaris</name>
    <dbReference type="NCBI Taxonomy" id="1028688"/>
    <lineage>
        <taxon>Eukaryota</taxon>
        <taxon>Metazoa</taxon>
        <taxon>Spiralia</taxon>
        <taxon>Lophotrochozoa</taxon>
        <taxon>Mollusca</taxon>
        <taxon>Gastropoda</taxon>
        <taxon>Heterobranchia</taxon>
        <taxon>Euthyneura</taxon>
        <taxon>Panpulmonata</taxon>
        <taxon>Eupulmonata</taxon>
        <taxon>Stylommatophora</taxon>
        <taxon>Helicina</taxon>
        <taxon>Arionoidea</taxon>
        <taxon>Arionidae</taxon>
        <taxon>Arion</taxon>
    </lineage>
</organism>
<feature type="non-terminal residue" evidence="2">
    <location>
        <position position="1"/>
    </location>
</feature>